<evidence type="ECO:0000313" key="5">
    <source>
        <dbReference type="Proteomes" id="UP001330812"/>
    </source>
</evidence>
<dbReference type="PANTHER" id="PTHR43103">
    <property type="entry name" value="NUCLEOSIDE-DIPHOSPHATE-SUGAR EPIMERASE"/>
    <property type="match status" value="1"/>
</dbReference>
<proteinExistence type="predicted"/>
<dbReference type="EC" id="1.1.1.410" evidence="4"/>
<dbReference type="SUPFAM" id="SSF51735">
    <property type="entry name" value="NAD(P)-binding Rossmann-fold domains"/>
    <property type="match status" value="1"/>
</dbReference>
<evidence type="ECO:0000256" key="2">
    <source>
        <dbReference type="ARBA" id="ARBA00023277"/>
    </source>
</evidence>
<dbReference type="InterPro" id="IPR036291">
    <property type="entry name" value="NAD(P)-bd_dom_sf"/>
</dbReference>
<evidence type="ECO:0000313" key="4">
    <source>
        <dbReference type="EMBL" id="WSE26797.1"/>
    </source>
</evidence>
<keyword evidence="5" id="KW-1185">Reference proteome</keyword>
<evidence type="ECO:0000256" key="1">
    <source>
        <dbReference type="ARBA" id="ARBA00022857"/>
    </source>
</evidence>
<dbReference type="EMBL" id="CP142149">
    <property type="protein sequence ID" value="WSE26797.1"/>
    <property type="molecule type" value="Genomic_DNA"/>
</dbReference>
<dbReference type="RefSeq" id="WP_326565779.1">
    <property type="nucleotide sequence ID" value="NZ_CP142149.1"/>
</dbReference>
<keyword evidence="1" id="KW-0521">NADP</keyword>
<dbReference type="InterPro" id="IPR050005">
    <property type="entry name" value="DenD"/>
</dbReference>
<keyword evidence="4" id="KW-0560">Oxidoreductase</keyword>
<dbReference type="Gene3D" id="3.40.50.720">
    <property type="entry name" value="NAD(P)-binding Rossmann-like Domain"/>
    <property type="match status" value="1"/>
</dbReference>
<dbReference type="Proteomes" id="UP001330812">
    <property type="component" value="Chromosome"/>
</dbReference>
<dbReference type="InterPro" id="IPR001509">
    <property type="entry name" value="Epimerase_deHydtase"/>
</dbReference>
<keyword evidence="2" id="KW-0119">Carbohydrate metabolism</keyword>
<organism evidence="4 5">
    <name type="scientific">Amycolatopsis rhabdoformis</name>
    <dbReference type="NCBI Taxonomy" id="1448059"/>
    <lineage>
        <taxon>Bacteria</taxon>
        <taxon>Bacillati</taxon>
        <taxon>Actinomycetota</taxon>
        <taxon>Actinomycetes</taxon>
        <taxon>Pseudonocardiales</taxon>
        <taxon>Pseudonocardiaceae</taxon>
        <taxon>Amycolatopsis</taxon>
    </lineage>
</organism>
<accession>A0ABZ1HX61</accession>
<sequence>MSTRIVITGGAGFLGAVLARRLLAAPIGLGGAAPEELGELVLVDLFPPPADLVADPRVRVITGDLTTALPGLGPVDAIFHLAGVVSGAAEADFDLGMRTNLDGTRALLEYARGLETPPVLVFSSSLAVFGSDPAIGPIGEVDDTTLPRPQGSYGVQKFIGEQLVADYSRKGFVRGRSVRLMTVSVRPGKPNAAASSFLSGMIREPLAGVRAACPVPPDTAIALSSPRKTLDGLLLAASVDDSTWGSRTAMNLPALTTTPKEMAAALDRVAGAGTSDLIDWTDDPAVGAIVGSWPARFHTPRAEKLGLEPELSFDDIVSAYLADR</sequence>
<feature type="domain" description="NAD-dependent epimerase/dehydratase" evidence="3">
    <location>
        <begin position="5"/>
        <end position="207"/>
    </location>
</feature>
<dbReference type="Gene3D" id="3.90.25.10">
    <property type="entry name" value="UDP-galactose 4-epimerase, domain 1"/>
    <property type="match status" value="1"/>
</dbReference>
<dbReference type="PANTHER" id="PTHR43103:SF3">
    <property type="entry name" value="ADP-L-GLYCERO-D-MANNO-HEPTOSE-6-EPIMERASE"/>
    <property type="match status" value="1"/>
</dbReference>
<protein>
    <submittedName>
        <fullName evidence="4">D-erythronate dehydrogenase</fullName>
        <ecNumber evidence="4">1.1.1.410</ecNumber>
    </submittedName>
</protein>
<reference evidence="4 5" key="1">
    <citation type="journal article" date="2015" name="Int. J. Syst. Evol. Microbiol.">
        <title>Amycolatopsis rhabdoformis sp. nov., an actinomycete isolated from a tropical forest soil.</title>
        <authorList>
            <person name="Souza W.R."/>
            <person name="Silva R.E."/>
            <person name="Goodfellow M."/>
            <person name="Busarakam K."/>
            <person name="Figueiro F.S."/>
            <person name="Ferreira D."/>
            <person name="Rodrigues-Filho E."/>
            <person name="Moraes L.A.B."/>
            <person name="Zucchi T.D."/>
        </authorList>
    </citation>
    <scope>NUCLEOTIDE SEQUENCE [LARGE SCALE GENOMIC DNA]</scope>
    <source>
        <strain evidence="4 5">NCIMB 14900</strain>
    </source>
</reference>
<dbReference type="GO" id="GO:0016491">
    <property type="term" value="F:oxidoreductase activity"/>
    <property type="evidence" value="ECO:0007669"/>
    <property type="project" value="UniProtKB-KW"/>
</dbReference>
<dbReference type="NCBIfam" id="NF043036">
    <property type="entry name" value="ErythonDh"/>
    <property type="match status" value="1"/>
</dbReference>
<gene>
    <name evidence="4" type="primary">denD</name>
    <name evidence="4" type="ORF">VSH64_28400</name>
</gene>
<name>A0ABZ1HX61_9PSEU</name>
<evidence type="ECO:0000259" key="3">
    <source>
        <dbReference type="Pfam" id="PF01370"/>
    </source>
</evidence>
<dbReference type="Pfam" id="PF01370">
    <property type="entry name" value="Epimerase"/>
    <property type="match status" value="1"/>
</dbReference>